<dbReference type="InterPro" id="IPR040079">
    <property type="entry name" value="Glutathione_S-Trfase"/>
</dbReference>
<dbReference type="SFLD" id="SFLDG00358">
    <property type="entry name" value="Main_(cytGST)"/>
    <property type="match status" value="1"/>
</dbReference>
<feature type="domain" description="GST C-terminal" evidence="2">
    <location>
        <begin position="96"/>
        <end position="222"/>
    </location>
</feature>
<dbReference type="PROSITE" id="PS50405">
    <property type="entry name" value="GST_CTER"/>
    <property type="match status" value="1"/>
</dbReference>
<dbReference type="PROSITE" id="PS50404">
    <property type="entry name" value="GST_NTER"/>
    <property type="match status" value="1"/>
</dbReference>
<dbReference type="InterPro" id="IPR010987">
    <property type="entry name" value="Glutathione-S-Trfase_C-like"/>
</dbReference>
<dbReference type="SUPFAM" id="SSF47616">
    <property type="entry name" value="GST C-terminal domain-like"/>
    <property type="match status" value="1"/>
</dbReference>
<dbReference type="InterPro" id="IPR004046">
    <property type="entry name" value="GST_C"/>
</dbReference>
<evidence type="ECO:0000259" key="1">
    <source>
        <dbReference type="PROSITE" id="PS50404"/>
    </source>
</evidence>
<comment type="caution">
    <text evidence="3">The sequence shown here is derived from an EMBL/GenBank/DDBJ whole genome shotgun (WGS) entry which is preliminary data.</text>
</comment>
<dbReference type="InterPro" id="IPR004045">
    <property type="entry name" value="Glutathione_S-Trfase_N"/>
</dbReference>
<dbReference type="Proteomes" id="UP001162880">
    <property type="component" value="Unassembled WGS sequence"/>
</dbReference>
<sequence>MPVQTAATTLVSAFDNVPGFAKGLVRDLRVRWALEEIGRDYALHYLDAMKPKPDGYHDWQPFGQVPAFDDGELRLFESGAILLYLGEQDERLLPRDPAQRWAATSWLLAALNSVEPALMQIINLDFFFAGQPWIPDARPSFAALAERRLRSTEAALGERDWFAGTFSIADIMMACVLRNLNHTDMLAAFPALTAFKARAEARPAFQRALADQLAGYREPAPTGE</sequence>
<dbReference type="EMBL" id="JALHLE010000020">
    <property type="protein sequence ID" value="MCJ2179595.1"/>
    <property type="molecule type" value="Genomic_DNA"/>
</dbReference>
<evidence type="ECO:0000313" key="4">
    <source>
        <dbReference type="Proteomes" id="UP001162880"/>
    </source>
</evidence>
<dbReference type="PANTHER" id="PTHR44051">
    <property type="entry name" value="GLUTATHIONE S-TRANSFERASE-RELATED"/>
    <property type="match status" value="1"/>
</dbReference>
<dbReference type="InterPro" id="IPR036282">
    <property type="entry name" value="Glutathione-S-Trfase_C_sf"/>
</dbReference>
<dbReference type="Pfam" id="PF14497">
    <property type="entry name" value="GST_C_3"/>
    <property type="match status" value="1"/>
</dbReference>
<dbReference type="CDD" id="cd03207">
    <property type="entry name" value="GST_C_8"/>
    <property type="match status" value="1"/>
</dbReference>
<protein>
    <submittedName>
        <fullName evidence="3">Glutathione S-transferase family protein</fullName>
    </submittedName>
</protein>
<dbReference type="Pfam" id="PF02798">
    <property type="entry name" value="GST_N"/>
    <property type="match status" value="1"/>
</dbReference>
<evidence type="ECO:0000313" key="3">
    <source>
        <dbReference type="EMBL" id="MCJ2179595.1"/>
    </source>
</evidence>
<gene>
    <name evidence="3" type="ORF">MTR64_13550</name>
</gene>
<organism evidence="3 4">
    <name type="scientific">Novosphingobium album</name>
    <name type="common">ex Hu et al. 2023</name>
    <dbReference type="NCBI Taxonomy" id="2930093"/>
    <lineage>
        <taxon>Bacteria</taxon>
        <taxon>Pseudomonadati</taxon>
        <taxon>Pseudomonadota</taxon>
        <taxon>Alphaproteobacteria</taxon>
        <taxon>Sphingomonadales</taxon>
        <taxon>Sphingomonadaceae</taxon>
        <taxon>Novosphingobium</taxon>
    </lineage>
</organism>
<feature type="domain" description="GST N-terminal" evidence="1">
    <location>
        <begin position="14"/>
        <end position="93"/>
    </location>
</feature>
<dbReference type="InterPro" id="IPR036249">
    <property type="entry name" value="Thioredoxin-like_sf"/>
</dbReference>
<dbReference type="Gene3D" id="1.20.1050.10">
    <property type="match status" value="1"/>
</dbReference>
<dbReference type="SUPFAM" id="SSF52833">
    <property type="entry name" value="Thioredoxin-like"/>
    <property type="match status" value="1"/>
</dbReference>
<evidence type="ECO:0000259" key="2">
    <source>
        <dbReference type="PROSITE" id="PS50405"/>
    </source>
</evidence>
<dbReference type="SFLD" id="SFLDS00019">
    <property type="entry name" value="Glutathione_Transferase_(cytos"/>
    <property type="match status" value="1"/>
</dbReference>
<dbReference type="RefSeq" id="WP_243994618.1">
    <property type="nucleotide sequence ID" value="NZ_JALHLE010000020.1"/>
</dbReference>
<dbReference type="CDD" id="cd03046">
    <property type="entry name" value="GST_N_GTT1_like"/>
    <property type="match status" value="1"/>
</dbReference>
<proteinExistence type="predicted"/>
<name>A0ABT0B3W1_9SPHN</name>
<reference evidence="3" key="1">
    <citation type="submission" date="2022-03" db="EMBL/GenBank/DDBJ databases">
        <title>Identification of a novel bacterium isolated from mangrove sediments.</title>
        <authorList>
            <person name="Pan X."/>
        </authorList>
    </citation>
    <scope>NUCLEOTIDE SEQUENCE</scope>
    <source>
        <strain evidence="3">B2580</strain>
    </source>
</reference>
<dbReference type="Gene3D" id="3.40.30.10">
    <property type="entry name" value="Glutaredoxin"/>
    <property type="match status" value="1"/>
</dbReference>
<keyword evidence="4" id="KW-1185">Reference proteome</keyword>
<accession>A0ABT0B3W1</accession>
<dbReference type="PANTHER" id="PTHR44051:SF8">
    <property type="entry name" value="GLUTATHIONE S-TRANSFERASE GSTA"/>
    <property type="match status" value="1"/>
</dbReference>